<proteinExistence type="predicted"/>
<keyword evidence="2" id="KW-0812">Transmembrane</keyword>
<dbReference type="Proteomes" id="UP001212997">
    <property type="component" value="Unassembled WGS sequence"/>
</dbReference>
<feature type="region of interest" description="Disordered" evidence="1">
    <location>
        <begin position="1"/>
        <end position="85"/>
    </location>
</feature>
<protein>
    <recommendedName>
        <fullName evidence="3">DUF6535 domain-containing protein</fullName>
    </recommendedName>
</protein>
<feature type="transmembrane region" description="Helical" evidence="2">
    <location>
        <begin position="293"/>
        <end position="317"/>
    </location>
</feature>
<sequence>MSTSTAANEPDPTPRTPQRCESVGSSSPAQEPVDPGSSNQGTTQEKRKEVIPANETQAAEHVQKDPKSQSGEKKAEPEDTRPRFEKKYEEAVKENPDIKLKDTNGWSDLNKTLRESDEREGKEINENVDTILVFAGLFSAVIITLVIEASRLLQRDHAEATTMILLHISQQLSSFAVTGNSTFINSTTIPAVLPPFTPDTKSKWVNALWLAALVLSLITASLGMLVKQWFREYLTGVFVAPRERCRVRHFRRVGLLWYKVPEIAGFLPLLLQMALILFFVGLVIYVRILLPSLGWHIIALIGLWFLFFIVTTLIPIFSPSCPYKTPFLKTLFLQFRKLSNSLYVRWKHRDTNRSNQDSSDTDTPPPKLFEEEVELARTPVFDVDVLLHAYDSTKDIDMWDMITRCVDLNTPRDTLATFSQMVERKIGSPVKPWSDLKECYDQNELRCLLRGMTTCIHKAFQLAHVNSSMHGLSRTEADAVIILEWLMGSFSWDYTLDEVIEGVARMLVEESFSIPTQEDNDDIQLNVIPSMLRKNDPSLRPWMDSLINVPNEIPVSEIDSQPVGDEISPDHVLEVCRVLFLCAARAPLYDPSGIRDKLPRMTAHLANKLKAPIGDPARYQDIYLSIKSQCVLDMAMRLHKFVLGIIDESLFEALHTWSVKMFDLIVEDEDWLAEHIQREQEGTMQVSEESAEEPDWKQVLEGGEYVEVEVRREGEYTEYGDKWEYHKLRMSCKLRIEFLFNFWGGTYHWERFQF</sequence>
<feature type="transmembrane region" description="Helical" evidence="2">
    <location>
        <begin position="207"/>
        <end position="226"/>
    </location>
</feature>
<gene>
    <name evidence="4" type="ORF">NLI96_g4907</name>
</gene>
<comment type="caution">
    <text evidence="4">The sequence shown here is derived from an EMBL/GenBank/DDBJ whole genome shotgun (WGS) entry which is preliminary data.</text>
</comment>
<dbReference type="EMBL" id="JANAWD010000151">
    <property type="protein sequence ID" value="KAJ3485506.1"/>
    <property type="molecule type" value="Genomic_DNA"/>
</dbReference>
<dbReference type="InterPro" id="IPR045338">
    <property type="entry name" value="DUF6535"/>
</dbReference>
<keyword evidence="2" id="KW-1133">Transmembrane helix</keyword>
<feature type="transmembrane region" description="Helical" evidence="2">
    <location>
        <begin position="130"/>
        <end position="147"/>
    </location>
</feature>
<feature type="domain" description="DUF6535" evidence="3">
    <location>
        <begin position="106"/>
        <end position="286"/>
    </location>
</feature>
<accession>A0AAD5V5X2</accession>
<evidence type="ECO:0000256" key="1">
    <source>
        <dbReference type="SAM" id="MobiDB-lite"/>
    </source>
</evidence>
<name>A0AAD5V5X2_9APHY</name>
<organism evidence="4 5">
    <name type="scientific">Meripilus lineatus</name>
    <dbReference type="NCBI Taxonomy" id="2056292"/>
    <lineage>
        <taxon>Eukaryota</taxon>
        <taxon>Fungi</taxon>
        <taxon>Dikarya</taxon>
        <taxon>Basidiomycota</taxon>
        <taxon>Agaricomycotina</taxon>
        <taxon>Agaricomycetes</taxon>
        <taxon>Polyporales</taxon>
        <taxon>Meripilaceae</taxon>
        <taxon>Meripilus</taxon>
    </lineage>
</organism>
<reference evidence="4" key="1">
    <citation type="submission" date="2022-07" db="EMBL/GenBank/DDBJ databases">
        <title>Genome Sequence of Physisporinus lineatus.</title>
        <authorList>
            <person name="Buettner E."/>
        </authorList>
    </citation>
    <scope>NUCLEOTIDE SEQUENCE</scope>
    <source>
        <strain evidence="4">VT162</strain>
    </source>
</reference>
<keyword evidence="5" id="KW-1185">Reference proteome</keyword>
<evidence type="ECO:0000256" key="2">
    <source>
        <dbReference type="SAM" id="Phobius"/>
    </source>
</evidence>
<feature type="transmembrane region" description="Helical" evidence="2">
    <location>
        <begin position="263"/>
        <end position="286"/>
    </location>
</feature>
<feature type="compositionally biased region" description="Basic and acidic residues" evidence="1">
    <location>
        <begin position="61"/>
        <end position="85"/>
    </location>
</feature>
<evidence type="ECO:0000313" key="5">
    <source>
        <dbReference type="Proteomes" id="UP001212997"/>
    </source>
</evidence>
<dbReference type="Pfam" id="PF20153">
    <property type="entry name" value="DUF6535"/>
    <property type="match status" value="1"/>
</dbReference>
<evidence type="ECO:0000259" key="3">
    <source>
        <dbReference type="Pfam" id="PF20153"/>
    </source>
</evidence>
<keyword evidence="2" id="KW-0472">Membrane</keyword>
<evidence type="ECO:0000313" key="4">
    <source>
        <dbReference type="EMBL" id="KAJ3485506.1"/>
    </source>
</evidence>
<dbReference type="AlphaFoldDB" id="A0AAD5V5X2"/>